<dbReference type="InterPro" id="IPR029058">
    <property type="entry name" value="AB_hydrolase_fold"/>
</dbReference>
<dbReference type="Proteomes" id="UP000279089">
    <property type="component" value="Unassembled WGS sequence"/>
</dbReference>
<dbReference type="AlphaFoldDB" id="A0A3N4MCR2"/>
<proteinExistence type="predicted"/>
<name>A0A3N4MCR2_9BACT</name>
<dbReference type="Pfam" id="PF01764">
    <property type="entry name" value="Lipase_3"/>
    <property type="match status" value="1"/>
</dbReference>
<reference evidence="3" key="1">
    <citation type="submission" date="2018-11" db="EMBL/GenBank/DDBJ databases">
        <title>Chitinophaga lutea sp.nov., isolate from arsenic contaminated soil.</title>
        <authorList>
            <person name="Zong Y."/>
        </authorList>
    </citation>
    <scope>NUCLEOTIDE SEQUENCE [LARGE SCALE GENOMIC DNA]</scope>
    <source>
        <strain evidence="3">YLT18</strain>
    </source>
</reference>
<dbReference type="RefSeq" id="WP_120514651.1">
    <property type="nucleotide sequence ID" value="NZ_QXZY01000002.1"/>
</dbReference>
<protein>
    <submittedName>
        <fullName evidence="2">Lipase family protein</fullName>
    </submittedName>
</protein>
<dbReference type="PANTHER" id="PTHR45856:SF11">
    <property type="entry name" value="FUNGAL LIPASE-LIKE DOMAIN-CONTAINING PROTEIN"/>
    <property type="match status" value="1"/>
</dbReference>
<organism evidence="2 3">
    <name type="scientific">Chitinophaga barathri</name>
    <dbReference type="NCBI Taxonomy" id="1647451"/>
    <lineage>
        <taxon>Bacteria</taxon>
        <taxon>Pseudomonadati</taxon>
        <taxon>Bacteroidota</taxon>
        <taxon>Chitinophagia</taxon>
        <taxon>Chitinophagales</taxon>
        <taxon>Chitinophagaceae</taxon>
        <taxon>Chitinophaga</taxon>
    </lineage>
</organism>
<dbReference type="CDD" id="cd00519">
    <property type="entry name" value="Lipase_3"/>
    <property type="match status" value="1"/>
</dbReference>
<dbReference type="OrthoDB" id="1223308at2"/>
<gene>
    <name evidence="2" type="ORF">EG028_05965</name>
</gene>
<evidence type="ECO:0000259" key="1">
    <source>
        <dbReference type="Pfam" id="PF01764"/>
    </source>
</evidence>
<dbReference type="Gene3D" id="3.40.50.1820">
    <property type="entry name" value="alpha/beta hydrolase"/>
    <property type="match status" value="1"/>
</dbReference>
<evidence type="ECO:0000313" key="3">
    <source>
        <dbReference type="Proteomes" id="UP000279089"/>
    </source>
</evidence>
<dbReference type="PANTHER" id="PTHR45856">
    <property type="entry name" value="ALPHA/BETA-HYDROLASES SUPERFAMILY PROTEIN"/>
    <property type="match status" value="1"/>
</dbReference>
<comment type="caution">
    <text evidence="2">The sequence shown here is derived from an EMBL/GenBank/DDBJ whole genome shotgun (WGS) entry which is preliminary data.</text>
</comment>
<dbReference type="InterPro" id="IPR051218">
    <property type="entry name" value="Sec_MonoDiacylglyc_Lipase"/>
</dbReference>
<dbReference type="InterPro" id="IPR002921">
    <property type="entry name" value="Fungal_lipase-type"/>
</dbReference>
<feature type="domain" description="Fungal lipase-type" evidence="1">
    <location>
        <begin position="136"/>
        <end position="226"/>
    </location>
</feature>
<dbReference type="EMBL" id="RMBX01000003">
    <property type="protein sequence ID" value="RPD41712.1"/>
    <property type="molecule type" value="Genomic_DNA"/>
</dbReference>
<keyword evidence="3" id="KW-1185">Reference proteome</keyword>
<accession>A0A3N4MCR2</accession>
<evidence type="ECO:0000313" key="2">
    <source>
        <dbReference type="EMBL" id="RPD41712.1"/>
    </source>
</evidence>
<dbReference type="GO" id="GO:0006629">
    <property type="term" value="P:lipid metabolic process"/>
    <property type="evidence" value="ECO:0007669"/>
    <property type="project" value="InterPro"/>
</dbReference>
<sequence length="330" mass="35713">MNVKPNLNGQPALAKTAVLLCAVSYATDPVTQIGTYLNGWTVVWNGAQSDDGNYAFIATDPDNEYYAVAIRGSLPPFEVFKEWAAFANWVLEDLDVITRVNWPYVASGSALISSGANRAFNNILDMTDTLGSGLSIDDYLSQNAVKNNKQVIVTGHSLGGNCANVYASYFVTSLAQAGSTFSNISLFTFAAPSAGDSGFATDLDNKLPDAWHYENDNDIVPKFPVTDTVFLVAWLYITAPSAGAITVTYKGHTISLREAFILLSGILYAYGYQQQSLHYSVFGTQVNPDYVQNTFSDWFQQAGAQHALVNYANDLGQKLPAELAEASSPV</sequence>
<dbReference type="SUPFAM" id="SSF53474">
    <property type="entry name" value="alpha/beta-Hydrolases"/>
    <property type="match status" value="1"/>
</dbReference>